<accession>A0ABQ1YTY8</accession>
<dbReference type="EMBL" id="BMIA01000002">
    <property type="protein sequence ID" value="GGH37044.1"/>
    <property type="molecule type" value="Genomic_DNA"/>
</dbReference>
<sequence>MVYDLSEGNIEKVQRQPDNCYAGKNKQIGLGVDEPERVGYHNDNRRDFQNVYHVGEVCFV</sequence>
<dbReference type="Proteomes" id="UP000600214">
    <property type="component" value="Unassembled WGS sequence"/>
</dbReference>
<organism evidence="1 2">
    <name type="scientific">Dyadobacter endophyticus</name>
    <dbReference type="NCBI Taxonomy" id="1749036"/>
    <lineage>
        <taxon>Bacteria</taxon>
        <taxon>Pseudomonadati</taxon>
        <taxon>Bacteroidota</taxon>
        <taxon>Cytophagia</taxon>
        <taxon>Cytophagales</taxon>
        <taxon>Spirosomataceae</taxon>
        <taxon>Dyadobacter</taxon>
    </lineage>
</organism>
<reference evidence="2" key="1">
    <citation type="journal article" date="2019" name="Int. J. Syst. Evol. Microbiol.">
        <title>The Global Catalogue of Microorganisms (GCM) 10K type strain sequencing project: providing services to taxonomists for standard genome sequencing and annotation.</title>
        <authorList>
            <consortium name="The Broad Institute Genomics Platform"/>
            <consortium name="The Broad Institute Genome Sequencing Center for Infectious Disease"/>
            <person name="Wu L."/>
            <person name="Ma J."/>
        </authorList>
    </citation>
    <scope>NUCLEOTIDE SEQUENCE [LARGE SCALE GENOMIC DNA]</scope>
    <source>
        <strain evidence="2">CGMCC 1.15288</strain>
    </source>
</reference>
<keyword evidence="2" id="KW-1185">Reference proteome</keyword>
<gene>
    <name evidence="1" type="ORF">GCM10007423_29790</name>
</gene>
<name>A0ABQ1YTY8_9BACT</name>
<proteinExistence type="predicted"/>
<evidence type="ECO:0000313" key="2">
    <source>
        <dbReference type="Proteomes" id="UP000600214"/>
    </source>
</evidence>
<comment type="caution">
    <text evidence="1">The sequence shown here is derived from an EMBL/GenBank/DDBJ whole genome shotgun (WGS) entry which is preliminary data.</text>
</comment>
<protein>
    <submittedName>
        <fullName evidence="1">Uncharacterized protein</fullName>
    </submittedName>
</protein>
<evidence type="ECO:0000313" key="1">
    <source>
        <dbReference type="EMBL" id="GGH37044.1"/>
    </source>
</evidence>